<reference evidence="4" key="2">
    <citation type="submission" date="2019-10" db="EMBL/GenBank/DDBJ databases">
        <title>A de novo genome assembly of a pear dwarfing rootstock.</title>
        <authorList>
            <person name="Wang F."/>
            <person name="Wang J."/>
            <person name="Li S."/>
            <person name="Zhang Y."/>
            <person name="Fang M."/>
            <person name="Ma L."/>
            <person name="Zhao Y."/>
            <person name="Jiang S."/>
        </authorList>
    </citation>
    <scope>NUCLEOTIDE SEQUENCE [LARGE SCALE GENOMIC DNA]</scope>
</reference>
<dbReference type="PANTHER" id="PTHR31928:SF7">
    <property type="entry name" value="FACTOR 1-DELTA, PUTATIVE (DUF936)-RELATED"/>
    <property type="match status" value="1"/>
</dbReference>
<evidence type="ECO:0000256" key="1">
    <source>
        <dbReference type="SAM" id="MobiDB-lite"/>
    </source>
</evidence>
<evidence type="ECO:0000259" key="2">
    <source>
        <dbReference type="Pfam" id="PF21647"/>
    </source>
</evidence>
<dbReference type="Proteomes" id="UP000327157">
    <property type="component" value="Chromosome 7"/>
</dbReference>
<keyword evidence="4" id="KW-1185">Reference proteome</keyword>
<sequence length="169" mass="19277">MERAAMVVDSLFNTSHPDVKSSSLKGRQAWVSHVYNTSTSTNATSWVEAALGANILKFIENAPAESNLDNSTPETKLNRPRALKKMSTERDQYPKENRLKKTVRLAEKLLFVCCEWFLKLNKEEGIPEIARLLGQLKRVNLWLDDLMKGRILQLYEFVLEHIDSVVSSN</sequence>
<dbReference type="OrthoDB" id="1888344at2759"/>
<organism evidence="3 4">
    <name type="scientific">Pyrus ussuriensis x Pyrus communis</name>
    <dbReference type="NCBI Taxonomy" id="2448454"/>
    <lineage>
        <taxon>Eukaryota</taxon>
        <taxon>Viridiplantae</taxon>
        <taxon>Streptophyta</taxon>
        <taxon>Embryophyta</taxon>
        <taxon>Tracheophyta</taxon>
        <taxon>Spermatophyta</taxon>
        <taxon>Magnoliopsida</taxon>
        <taxon>eudicotyledons</taxon>
        <taxon>Gunneridae</taxon>
        <taxon>Pentapetalae</taxon>
        <taxon>rosids</taxon>
        <taxon>fabids</taxon>
        <taxon>Rosales</taxon>
        <taxon>Rosaceae</taxon>
        <taxon>Amygdaloideae</taxon>
        <taxon>Maleae</taxon>
        <taxon>Pyrus</taxon>
    </lineage>
</organism>
<evidence type="ECO:0000313" key="4">
    <source>
        <dbReference type="Proteomes" id="UP000327157"/>
    </source>
</evidence>
<protein>
    <recommendedName>
        <fullName evidence="2">DUF6857 domain-containing protein</fullName>
    </recommendedName>
</protein>
<reference evidence="3 4" key="1">
    <citation type="submission" date="2019-09" db="EMBL/GenBank/DDBJ databases">
        <authorList>
            <person name="Ou C."/>
        </authorList>
    </citation>
    <scope>NUCLEOTIDE SEQUENCE [LARGE SCALE GENOMIC DNA]</scope>
    <source>
        <strain evidence="3">S2</strain>
        <tissue evidence="3">Leaf</tissue>
    </source>
</reference>
<feature type="domain" description="DUF6857" evidence="2">
    <location>
        <begin position="1"/>
        <end position="149"/>
    </location>
</feature>
<feature type="region of interest" description="Disordered" evidence="1">
    <location>
        <begin position="66"/>
        <end position="93"/>
    </location>
</feature>
<comment type="caution">
    <text evidence="3">The sequence shown here is derived from an EMBL/GenBank/DDBJ whole genome shotgun (WGS) entry which is preliminary data.</text>
</comment>
<evidence type="ECO:0000313" key="3">
    <source>
        <dbReference type="EMBL" id="KAB2594650.1"/>
    </source>
</evidence>
<proteinExistence type="predicted"/>
<accession>A0A5N5F0C5</accession>
<reference evidence="3 4" key="3">
    <citation type="submission" date="2019-11" db="EMBL/GenBank/DDBJ databases">
        <title>A de novo genome assembly of a pear dwarfing rootstock.</title>
        <authorList>
            <person name="Wang F."/>
            <person name="Wang J."/>
            <person name="Li S."/>
            <person name="Zhang Y."/>
            <person name="Fang M."/>
            <person name="Ma L."/>
            <person name="Zhao Y."/>
            <person name="Jiang S."/>
        </authorList>
    </citation>
    <scope>NUCLEOTIDE SEQUENCE [LARGE SCALE GENOMIC DNA]</scope>
    <source>
        <strain evidence="3">S2</strain>
        <tissue evidence="3">Leaf</tissue>
    </source>
</reference>
<name>A0A5N5F0C5_9ROSA</name>
<dbReference type="PANTHER" id="PTHR31928">
    <property type="entry name" value="EXPRESSED PROTEIN"/>
    <property type="match status" value="1"/>
</dbReference>
<dbReference type="EMBL" id="SMOL01000781">
    <property type="protein sequence ID" value="KAB2594650.1"/>
    <property type="molecule type" value="Genomic_DNA"/>
</dbReference>
<dbReference type="InterPro" id="IPR010341">
    <property type="entry name" value="DUF936_pln"/>
</dbReference>
<dbReference type="Pfam" id="PF21647">
    <property type="entry name" value="DUF6857"/>
    <property type="match status" value="1"/>
</dbReference>
<gene>
    <name evidence="3" type="ORF">D8674_030100</name>
</gene>
<dbReference type="InterPro" id="IPR049172">
    <property type="entry name" value="DUF6857_pln"/>
</dbReference>
<dbReference type="AlphaFoldDB" id="A0A5N5F0C5"/>